<evidence type="ECO:0000256" key="5">
    <source>
        <dbReference type="ARBA" id="ARBA00023136"/>
    </source>
</evidence>
<evidence type="ECO:0000256" key="7">
    <source>
        <dbReference type="RuleBase" id="RU079119"/>
    </source>
</evidence>
<reference evidence="10" key="1">
    <citation type="submission" date="2023-10" db="EMBL/GenBank/DDBJ databases">
        <authorList>
            <person name="Chen Y."/>
            <person name="Shah S."/>
            <person name="Dougan E. K."/>
            <person name="Thang M."/>
            <person name="Chan C."/>
        </authorList>
    </citation>
    <scope>NUCLEOTIDE SEQUENCE [LARGE SCALE GENOMIC DNA]</scope>
</reference>
<feature type="compositionally biased region" description="Basic residues" evidence="8">
    <location>
        <begin position="66"/>
        <end position="76"/>
    </location>
</feature>
<keyword evidence="11" id="KW-1185">Reference proteome</keyword>
<comment type="domain">
    <text evidence="7">The DHHC domain is required for palmitoyltransferase activity.</text>
</comment>
<evidence type="ECO:0000256" key="8">
    <source>
        <dbReference type="SAM" id="MobiDB-lite"/>
    </source>
</evidence>
<dbReference type="Pfam" id="PF01529">
    <property type="entry name" value="DHHC"/>
    <property type="match status" value="1"/>
</dbReference>
<dbReference type="InterPro" id="IPR039859">
    <property type="entry name" value="PFA4/ZDH16/20/ERF2-like"/>
</dbReference>
<evidence type="ECO:0000256" key="2">
    <source>
        <dbReference type="ARBA" id="ARBA00022679"/>
    </source>
</evidence>
<feature type="transmembrane region" description="Helical" evidence="7">
    <location>
        <begin position="133"/>
        <end position="151"/>
    </location>
</feature>
<evidence type="ECO:0000256" key="3">
    <source>
        <dbReference type="ARBA" id="ARBA00022692"/>
    </source>
</evidence>
<comment type="similarity">
    <text evidence="7">Belongs to the DHHC palmitoyltransferase family.</text>
</comment>
<keyword evidence="2 7" id="KW-0808">Transferase</keyword>
<name>A0ABN9ULJ3_9DINO</name>
<keyword evidence="3 7" id="KW-0812">Transmembrane</keyword>
<evidence type="ECO:0000313" key="10">
    <source>
        <dbReference type="EMBL" id="CAK0860739.1"/>
    </source>
</evidence>
<dbReference type="EC" id="2.3.1.225" evidence="7"/>
<comment type="caution">
    <text evidence="10">The sequence shown here is derived from an EMBL/GenBank/DDBJ whole genome shotgun (WGS) entry which is preliminary data.</text>
</comment>
<proteinExistence type="inferred from homology"/>
<sequence length="277" mass="30762">MPRLPWPPSGRPGARGLEARLEATLGSLPARSPKPCQLRRGGGGSGACCRPAERRGGDAAAQGQGRQRRRRPRPRPASRGAGAGRARAALVWPLQHAPAAAHEKHCRDCGWCVRTHDHHCPWIGRCIGENNRTIFLCYLAIQTLELLVYFVEGLHGVSVFEPSALLVVGLLCIALFFIMVLTLLNYHVFLMLANFTTWEHISWHRITYLKRLAQEDGSPFSRSHLGNVVDYCCGARWCPAPLRRLSALKTDKDLGIVWELAEQRPPCCLVAYCIDTC</sequence>
<evidence type="ECO:0000313" key="11">
    <source>
        <dbReference type="Proteomes" id="UP001189429"/>
    </source>
</evidence>
<comment type="subcellular location">
    <subcellularLocation>
        <location evidence="1">Membrane</location>
        <topology evidence="1">Multi-pass membrane protein</topology>
    </subcellularLocation>
</comment>
<feature type="domain" description="Palmitoyltransferase DHHC" evidence="9">
    <location>
        <begin position="101"/>
        <end position="203"/>
    </location>
</feature>
<keyword evidence="4 7" id="KW-1133">Transmembrane helix</keyword>
<dbReference type="Proteomes" id="UP001189429">
    <property type="component" value="Unassembled WGS sequence"/>
</dbReference>
<gene>
    <name evidence="10" type="ORF">PCOR1329_LOCUS49624</name>
</gene>
<feature type="region of interest" description="Disordered" evidence="8">
    <location>
        <begin position="23"/>
        <end position="85"/>
    </location>
</feature>
<evidence type="ECO:0000256" key="4">
    <source>
        <dbReference type="ARBA" id="ARBA00022989"/>
    </source>
</evidence>
<protein>
    <recommendedName>
        <fullName evidence="7">Palmitoyltransferase</fullName>
        <ecNumber evidence="7">2.3.1.225</ecNumber>
    </recommendedName>
</protein>
<dbReference type="EMBL" id="CAUYUJ010016008">
    <property type="protein sequence ID" value="CAK0860739.1"/>
    <property type="molecule type" value="Genomic_DNA"/>
</dbReference>
<comment type="catalytic activity">
    <reaction evidence="7">
        <text>L-cysteinyl-[protein] + hexadecanoyl-CoA = S-hexadecanoyl-L-cysteinyl-[protein] + CoA</text>
        <dbReference type="Rhea" id="RHEA:36683"/>
        <dbReference type="Rhea" id="RHEA-COMP:10131"/>
        <dbReference type="Rhea" id="RHEA-COMP:11032"/>
        <dbReference type="ChEBI" id="CHEBI:29950"/>
        <dbReference type="ChEBI" id="CHEBI:57287"/>
        <dbReference type="ChEBI" id="CHEBI:57379"/>
        <dbReference type="ChEBI" id="CHEBI:74151"/>
        <dbReference type="EC" id="2.3.1.225"/>
    </reaction>
</comment>
<keyword evidence="6 7" id="KW-0012">Acyltransferase</keyword>
<evidence type="ECO:0000259" key="9">
    <source>
        <dbReference type="Pfam" id="PF01529"/>
    </source>
</evidence>
<dbReference type="InterPro" id="IPR001594">
    <property type="entry name" value="Palmitoyltrfase_DHHC"/>
</dbReference>
<evidence type="ECO:0000256" key="1">
    <source>
        <dbReference type="ARBA" id="ARBA00004141"/>
    </source>
</evidence>
<feature type="transmembrane region" description="Helical" evidence="7">
    <location>
        <begin position="163"/>
        <end position="184"/>
    </location>
</feature>
<keyword evidence="5 7" id="KW-0472">Membrane</keyword>
<organism evidence="10 11">
    <name type="scientific">Prorocentrum cordatum</name>
    <dbReference type="NCBI Taxonomy" id="2364126"/>
    <lineage>
        <taxon>Eukaryota</taxon>
        <taxon>Sar</taxon>
        <taxon>Alveolata</taxon>
        <taxon>Dinophyceae</taxon>
        <taxon>Prorocentrales</taxon>
        <taxon>Prorocentraceae</taxon>
        <taxon>Prorocentrum</taxon>
    </lineage>
</organism>
<dbReference type="PANTHER" id="PTHR22883">
    <property type="entry name" value="ZINC FINGER DHHC DOMAIN CONTAINING PROTEIN"/>
    <property type="match status" value="1"/>
</dbReference>
<accession>A0ABN9ULJ3</accession>
<dbReference type="PROSITE" id="PS50216">
    <property type="entry name" value="DHHC"/>
    <property type="match status" value="1"/>
</dbReference>
<evidence type="ECO:0000256" key="6">
    <source>
        <dbReference type="ARBA" id="ARBA00023315"/>
    </source>
</evidence>